<dbReference type="RefSeq" id="WP_191441222.1">
    <property type="nucleotide sequence ID" value="NZ_JAKNHQ010000013.1"/>
</dbReference>
<evidence type="ECO:0000256" key="2">
    <source>
        <dbReference type="SAM" id="Phobius"/>
    </source>
</evidence>
<proteinExistence type="predicted"/>
<organism evidence="3 4">
    <name type="scientific">Anaeromassilibacillus senegalensis</name>
    <dbReference type="NCBI Taxonomy" id="1673717"/>
    <lineage>
        <taxon>Bacteria</taxon>
        <taxon>Bacillati</taxon>
        <taxon>Bacillota</taxon>
        <taxon>Clostridia</taxon>
        <taxon>Eubacteriales</taxon>
        <taxon>Acutalibacteraceae</taxon>
        <taxon>Anaeromassilibacillus</taxon>
    </lineage>
</organism>
<comment type="caution">
    <text evidence="3">The sequence shown here is derived from an EMBL/GenBank/DDBJ whole genome shotgun (WGS) entry which is preliminary data.</text>
</comment>
<keyword evidence="2" id="KW-1133">Transmembrane helix</keyword>
<evidence type="ECO:0000313" key="3">
    <source>
        <dbReference type="EMBL" id="MCG4611256.1"/>
    </source>
</evidence>
<reference evidence="3 4" key="1">
    <citation type="submission" date="2022-01" db="EMBL/GenBank/DDBJ databases">
        <title>Collection of gut derived symbiotic bacterial strains cultured from healthy donors.</title>
        <authorList>
            <person name="Lin H."/>
            <person name="Kohout C."/>
            <person name="Waligurski E."/>
            <person name="Pamer E.G."/>
        </authorList>
    </citation>
    <scope>NUCLEOTIDE SEQUENCE [LARGE SCALE GENOMIC DNA]</scope>
    <source>
        <strain evidence="3 4">DFI.7.58</strain>
    </source>
</reference>
<keyword evidence="4" id="KW-1185">Reference proteome</keyword>
<accession>A0ABS9ML35</accession>
<evidence type="ECO:0000256" key="1">
    <source>
        <dbReference type="SAM" id="MobiDB-lite"/>
    </source>
</evidence>
<dbReference type="Proteomes" id="UP001298681">
    <property type="component" value="Unassembled WGS sequence"/>
</dbReference>
<keyword evidence="2" id="KW-0472">Membrane</keyword>
<feature type="transmembrane region" description="Helical" evidence="2">
    <location>
        <begin position="46"/>
        <end position="67"/>
    </location>
</feature>
<gene>
    <name evidence="3" type="ORF">L0P57_09985</name>
</gene>
<evidence type="ECO:0000313" key="4">
    <source>
        <dbReference type="Proteomes" id="UP001298681"/>
    </source>
</evidence>
<evidence type="ECO:0008006" key="5">
    <source>
        <dbReference type="Google" id="ProtNLM"/>
    </source>
</evidence>
<protein>
    <recommendedName>
        <fullName evidence="5">CXXC-20-CXXC protein</fullName>
    </recommendedName>
</protein>
<dbReference type="EMBL" id="JAKNHQ010000013">
    <property type="protein sequence ID" value="MCG4611256.1"/>
    <property type="molecule type" value="Genomic_DNA"/>
</dbReference>
<keyword evidence="2" id="KW-0812">Transmembrane</keyword>
<sequence length="165" mass="18241">MRLMLPKCPHCGKQVNWFRAWALKTQGEYRCGKCGECSNVSLDKALYPLAAVAAIAGAVFFVLFVTLVQEFSFTSLVLIAVPFLLFFLISPFFVRLRPIQPAKVPPAAPERARRRPAPGQMHDTQRVDLPRGGQRQSQAPGRTARGAPSGGESGRRPNPRTARRL</sequence>
<feature type="region of interest" description="Disordered" evidence="1">
    <location>
        <begin position="103"/>
        <end position="165"/>
    </location>
</feature>
<name>A0ABS9ML35_9FIRM</name>
<feature type="transmembrane region" description="Helical" evidence="2">
    <location>
        <begin position="73"/>
        <end position="94"/>
    </location>
</feature>